<dbReference type="Gene3D" id="3.40.140.40">
    <property type="entry name" value="Domain of unknown function (DUF1846), C-terminal subdomain"/>
    <property type="match status" value="1"/>
</dbReference>
<sequence length="494" mass="54528">MKRIGFDNAKYLETQSAHIKKRIAQFGDKLYLEFGGKLFDDYHASRVLPGFAPDSKIRMLLELKEDVEMVISICASDIEKNKIRGDLGITYDVDVLRLIDAFRAQGLYVGSVVVTQYDRQPAADAFKKRLEDLGMKVFLHYPIAGYPNNVSLIVSDEGYGKNEYIETSRPLVVVTAPGPGSGKMATCLSQLYHEYKRGIKAGYAKFETFPIWNLPLQHPVNLAYEAATADLNDVNMIDPFHLAAYGKTTVNYNRDVEIFPVLSAIFEKITGECPYKSPTDMGVNMVGNCIVDDAVVCEAARQEIVRRYYAALCDRRQGRCGDEPVYKLELLMQQVKADASLRPVVGAALAVAEETGKPAAAIELPDGEVVTGKTTDLMGASATTLLNALKRLAGIDHEHHLISREAIEPIQTVKVKHLGSANPRLHSDETLIALAISATTNPLARQALDQLSQLRDCEAHASVILSAPDSGTYAKLGMRLTCEPTYETNKLYHR</sequence>
<reference evidence="3" key="1">
    <citation type="journal article" date="2021" name="PeerJ">
        <title>Extensive microbial diversity within the chicken gut microbiome revealed by metagenomics and culture.</title>
        <authorList>
            <person name="Gilroy R."/>
            <person name="Ravi A."/>
            <person name="Getino M."/>
            <person name="Pursley I."/>
            <person name="Horton D.L."/>
            <person name="Alikhan N.F."/>
            <person name="Baker D."/>
            <person name="Gharbi K."/>
            <person name="Hall N."/>
            <person name="Watson M."/>
            <person name="Adriaenssens E.M."/>
            <person name="Foster-Nyarko E."/>
            <person name="Jarju S."/>
            <person name="Secka A."/>
            <person name="Antonio M."/>
            <person name="Oren A."/>
            <person name="Chaudhuri R.R."/>
            <person name="La Ragione R."/>
            <person name="Hildebrand F."/>
            <person name="Pallen M.J."/>
        </authorList>
    </citation>
    <scope>NUCLEOTIDE SEQUENCE</scope>
    <source>
        <strain evidence="3">CHK33-7979</strain>
    </source>
</reference>
<dbReference type="AlphaFoldDB" id="A0A9D2CD77"/>
<protein>
    <submittedName>
        <fullName evidence="3">DUF1846 domain-containing protein</fullName>
    </submittedName>
</protein>
<evidence type="ECO:0000259" key="2">
    <source>
        <dbReference type="Pfam" id="PF20921"/>
    </source>
</evidence>
<dbReference type="PIRSF" id="PIRSF033132">
    <property type="entry name" value="DUF1846"/>
    <property type="match status" value="1"/>
</dbReference>
<organism evidence="3 4">
    <name type="scientific">Candidatus Intestinimonas merdavium</name>
    <dbReference type="NCBI Taxonomy" id="2838622"/>
    <lineage>
        <taxon>Bacteria</taxon>
        <taxon>Bacillati</taxon>
        <taxon>Bacillota</taxon>
        <taxon>Clostridia</taxon>
        <taxon>Eubacteriales</taxon>
        <taxon>Intestinimonas</taxon>
    </lineage>
</organism>
<dbReference type="Gene3D" id="1.20.1570.10">
    <property type="entry name" value="dip2346 domain like"/>
    <property type="match status" value="1"/>
</dbReference>
<name>A0A9D2CD77_9FIRM</name>
<dbReference type="InterPro" id="IPR048496">
    <property type="entry name" value="DUF1846_N"/>
</dbReference>
<dbReference type="Pfam" id="PF08903">
    <property type="entry name" value="DUF1846"/>
    <property type="match status" value="1"/>
</dbReference>
<dbReference type="EMBL" id="DXCX01000021">
    <property type="protein sequence ID" value="HIY72702.1"/>
    <property type="molecule type" value="Genomic_DNA"/>
</dbReference>
<feature type="domain" description="DUF1846" evidence="2">
    <location>
        <begin position="342"/>
        <end position="492"/>
    </location>
</feature>
<comment type="caution">
    <text evidence="3">The sequence shown here is derived from an EMBL/GenBank/DDBJ whole genome shotgun (WGS) entry which is preliminary data.</text>
</comment>
<dbReference type="Proteomes" id="UP000886824">
    <property type="component" value="Unassembled WGS sequence"/>
</dbReference>
<accession>A0A9D2CD77</accession>
<gene>
    <name evidence="3" type="ORF">H9826_01840</name>
</gene>
<dbReference type="Pfam" id="PF20921">
    <property type="entry name" value="DUF1846_C"/>
    <property type="match status" value="1"/>
</dbReference>
<reference evidence="3" key="2">
    <citation type="submission" date="2021-04" db="EMBL/GenBank/DDBJ databases">
        <authorList>
            <person name="Gilroy R."/>
        </authorList>
    </citation>
    <scope>NUCLEOTIDE SEQUENCE</scope>
    <source>
        <strain evidence="3">CHK33-7979</strain>
    </source>
</reference>
<evidence type="ECO:0000313" key="3">
    <source>
        <dbReference type="EMBL" id="HIY72702.1"/>
    </source>
</evidence>
<proteinExistence type="predicted"/>
<evidence type="ECO:0000259" key="1">
    <source>
        <dbReference type="Pfam" id="PF08903"/>
    </source>
</evidence>
<feature type="domain" description="DUF1846" evidence="1">
    <location>
        <begin position="4"/>
        <end position="335"/>
    </location>
</feature>
<dbReference type="Gene3D" id="3.10.630.10">
    <property type="entry name" value="dip2346 domain like"/>
    <property type="match status" value="1"/>
</dbReference>
<dbReference type="InterPro" id="IPR014999">
    <property type="entry name" value="DUF1846"/>
</dbReference>
<dbReference type="NCBIfam" id="NF010184">
    <property type="entry name" value="PRK13663.1"/>
    <property type="match status" value="1"/>
</dbReference>
<dbReference type="InterPro" id="IPR048441">
    <property type="entry name" value="DUF1846_C"/>
</dbReference>
<evidence type="ECO:0000313" key="4">
    <source>
        <dbReference type="Proteomes" id="UP000886824"/>
    </source>
</evidence>